<comment type="caution">
    <text evidence="1">The sequence shown here is derived from an EMBL/GenBank/DDBJ whole genome shotgun (WGS) entry which is preliminary data.</text>
</comment>
<dbReference type="Proteomes" id="UP000606786">
    <property type="component" value="Unassembled WGS sequence"/>
</dbReference>
<reference evidence="1" key="1">
    <citation type="submission" date="2020-11" db="EMBL/GenBank/DDBJ databases">
        <authorList>
            <person name="Whitehead M."/>
        </authorList>
    </citation>
    <scope>NUCLEOTIDE SEQUENCE</scope>
    <source>
        <strain evidence="1">EGII</strain>
    </source>
</reference>
<evidence type="ECO:0000313" key="2">
    <source>
        <dbReference type="Proteomes" id="UP000606786"/>
    </source>
</evidence>
<organism evidence="1 2">
    <name type="scientific">Ceratitis capitata</name>
    <name type="common">Mediterranean fruit fly</name>
    <name type="synonym">Tephritis capitata</name>
    <dbReference type="NCBI Taxonomy" id="7213"/>
    <lineage>
        <taxon>Eukaryota</taxon>
        <taxon>Metazoa</taxon>
        <taxon>Ecdysozoa</taxon>
        <taxon>Arthropoda</taxon>
        <taxon>Hexapoda</taxon>
        <taxon>Insecta</taxon>
        <taxon>Pterygota</taxon>
        <taxon>Neoptera</taxon>
        <taxon>Endopterygota</taxon>
        <taxon>Diptera</taxon>
        <taxon>Brachycera</taxon>
        <taxon>Muscomorpha</taxon>
        <taxon>Tephritoidea</taxon>
        <taxon>Tephritidae</taxon>
        <taxon>Ceratitis</taxon>
        <taxon>Ceratitis</taxon>
    </lineage>
</organism>
<gene>
    <name evidence="1" type="ORF">CCAP1982_LOCUS14053</name>
</gene>
<sequence>MRNYQRSHEPAYSGGLTIRCCLLKANEETLEPQAVSEMTVYCLKLSDVGCRLSVVCVGKKGRVRSVEIDIGLRLKNTTKATTEDRLDEE</sequence>
<dbReference type="EMBL" id="CAJHJT010000034">
    <property type="protein sequence ID" value="CAD7005701.1"/>
    <property type="molecule type" value="Genomic_DNA"/>
</dbReference>
<dbReference type="AlphaFoldDB" id="A0A811V4D1"/>
<accession>A0A811V4D1</accession>
<protein>
    <submittedName>
        <fullName evidence="1">(Mediterranean fruit fly) hypothetical protein</fullName>
    </submittedName>
</protein>
<keyword evidence="2" id="KW-1185">Reference proteome</keyword>
<proteinExistence type="predicted"/>
<name>A0A811V4D1_CERCA</name>
<evidence type="ECO:0000313" key="1">
    <source>
        <dbReference type="EMBL" id="CAD7005701.1"/>
    </source>
</evidence>